<evidence type="ECO:0000313" key="1">
    <source>
        <dbReference type="EMBL" id="SOC37292.1"/>
    </source>
</evidence>
<dbReference type="Proteomes" id="UP000219252">
    <property type="component" value="Unassembled WGS sequence"/>
</dbReference>
<name>A0A285U632_9BACL</name>
<dbReference type="EMBL" id="OBQC01000003">
    <property type="protein sequence ID" value="SOC37292.1"/>
    <property type="molecule type" value="Genomic_DNA"/>
</dbReference>
<gene>
    <name evidence="1" type="ORF">SAMN05877842_103127</name>
</gene>
<reference evidence="2" key="1">
    <citation type="submission" date="2017-08" db="EMBL/GenBank/DDBJ databases">
        <authorList>
            <person name="Varghese N."/>
            <person name="Submissions S."/>
        </authorList>
    </citation>
    <scope>NUCLEOTIDE SEQUENCE [LARGE SCALE GENOMIC DNA]</scope>
    <source>
        <strain evidence="2">JC23</strain>
    </source>
</reference>
<dbReference type="RefSeq" id="WP_097148772.1">
    <property type="nucleotide sequence ID" value="NZ_OBQC01000003.1"/>
</dbReference>
<protein>
    <submittedName>
        <fullName evidence="1">Uncharacterized protein</fullName>
    </submittedName>
</protein>
<dbReference type="OrthoDB" id="2730772at2"/>
<evidence type="ECO:0000313" key="2">
    <source>
        <dbReference type="Proteomes" id="UP000219252"/>
    </source>
</evidence>
<dbReference type="AlphaFoldDB" id="A0A285U632"/>
<organism evidence="1 2">
    <name type="scientific">Ureibacillus acetophenoni</name>
    <dbReference type="NCBI Taxonomy" id="614649"/>
    <lineage>
        <taxon>Bacteria</taxon>
        <taxon>Bacillati</taxon>
        <taxon>Bacillota</taxon>
        <taxon>Bacilli</taxon>
        <taxon>Bacillales</taxon>
        <taxon>Caryophanaceae</taxon>
        <taxon>Ureibacillus</taxon>
    </lineage>
</organism>
<sequence>MQLQSLLEKFKVDLQSHEKCLQSSFWCLPVHTIQVSYKPVLKRKMDILMKMILISVQKAPFLNGLQISEILLVEELFIQDLLSKCVNMGLILRNENGFEITEKGKVQLETGIYEEDQETSTLELLYSSSHMRFFTGDLEEVLEYEDFPETIYRYYESQEQPTIPNDLVLKEIQSSNEESEEEETSDTIQITSIDEIQFEQINDIPCIELIIYNKSTDKFYSKVWNTLINNWDHVIEQQITENEGSTWKEKLLD</sequence>
<accession>A0A285U632</accession>
<keyword evidence="2" id="KW-1185">Reference proteome</keyword>
<proteinExistence type="predicted"/>